<dbReference type="EMBL" id="CP053418">
    <property type="protein sequence ID" value="QJW85200.1"/>
    <property type="molecule type" value="Genomic_DNA"/>
</dbReference>
<feature type="compositionally biased region" description="Low complexity" evidence="1">
    <location>
        <begin position="22"/>
        <end position="33"/>
    </location>
</feature>
<reference evidence="2 3" key="1">
    <citation type="submission" date="2020-05" db="EMBL/GenBank/DDBJ databases">
        <title>Ramlibacter rhizophilus sp. nov., isolated from rhizosphere soil of national flower Mugunghwa from South Korea.</title>
        <authorList>
            <person name="Zheng-Fei Y."/>
            <person name="Huan T."/>
        </authorList>
    </citation>
    <scope>NUCLEOTIDE SEQUENCE [LARGE SCALE GENOMIC DNA]</scope>
    <source>
        <strain evidence="2 3">H242</strain>
    </source>
</reference>
<keyword evidence="3" id="KW-1185">Reference proteome</keyword>
<feature type="region of interest" description="Disordered" evidence="1">
    <location>
        <begin position="1"/>
        <end position="37"/>
    </location>
</feature>
<organism evidence="2 3">
    <name type="scientific">Ramlibacter terrae</name>
    <dbReference type="NCBI Taxonomy" id="2732511"/>
    <lineage>
        <taxon>Bacteria</taxon>
        <taxon>Pseudomonadati</taxon>
        <taxon>Pseudomonadota</taxon>
        <taxon>Betaproteobacteria</taxon>
        <taxon>Burkholderiales</taxon>
        <taxon>Comamonadaceae</taxon>
        <taxon>Ramlibacter</taxon>
    </lineage>
</organism>
<evidence type="ECO:0000313" key="3">
    <source>
        <dbReference type="Proteomes" id="UP000500826"/>
    </source>
</evidence>
<reference evidence="2 3" key="2">
    <citation type="submission" date="2020-05" db="EMBL/GenBank/DDBJ databases">
        <authorList>
            <person name="Khan S.A."/>
            <person name="Jeon C.O."/>
            <person name="Chun B.H."/>
        </authorList>
    </citation>
    <scope>NUCLEOTIDE SEQUENCE [LARGE SCALE GENOMIC DNA]</scope>
    <source>
        <strain evidence="2 3">H242</strain>
    </source>
</reference>
<protein>
    <submittedName>
        <fullName evidence="2">Uncharacterized protein</fullName>
    </submittedName>
</protein>
<gene>
    <name evidence="2" type="ORF">HK414_22525</name>
</gene>
<dbReference type="Proteomes" id="UP000500826">
    <property type="component" value="Chromosome"/>
</dbReference>
<sequence>MPLFELGTGMFNMKEDSRRSSPRIGGARAGAGRKPLPEEEAIVPVTVNMRPAQREKLQRLGGAPWVRKKIDASKE</sequence>
<name>A0ABX6P528_9BURK</name>
<evidence type="ECO:0000313" key="2">
    <source>
        <dbReference type="EMBL" id="QJW85200.1"/>
    </source>
</evidence>
<accession>A0ABX6P528</accession>
<evidence type="ECO:0000256" key="1">
    <source>
        <dbReference type="SAM" id="MobiDB-lite"/>
    </source>
</evidence>
<proteinExistence type="predicted"/>